<sequence length="232" mass="26733">MMRLDKMLAHSGYGTRKEVKEYIRKGYVMINGLVVTDDDYKVDEENDEITILDESVNYEKLIYIMLNKPDGYISATYDNHDPIVLDLIEGYENRGLFPVGRLDKDTVGLLLITNDGKLAHKLLAPKSHVDKVYYLKFDGIFKPFAYKEFQDGVVLDDGYKCMPAVFEELGVGEGKITIREGKFHQVKRMMEAVGCKVTYLKRISFGPIVLDETLEEGMYRHLREDEIELLQK</sequence>
<dbReference type="Gene3D" id="3.30.70.1560">
    <property type="entry name" value="Alpha-L RNA-binding motif"/>
    <property type="match status" value="1"/>
</dbReference>
<evidence type="ECO:0000256" key="2">
    <source>
        <dbReference type="ARBA" id="ARBA00022884"/>
    </source>
</evidence>
<dbReference type="FunCoup" id="A0A397R378">
    <property type="interactions" value="153"/>
</dbReference>
<dbReference type="PROSITE" id="PS01149">
    <property type="entry name" value="PSI_RSU"/>
    <property type="match status" value="1"/>
</dbReference>
<dbReference type="PROSITE" id="PS50889">
    <property type="entry name" value="S4"/>
    <property type="match status" value="1"/>
</dbReference>
<dbReference type="CDD" id="cd00165">
    <property type="entry name" value="S4"/>
    <property type="match status" value="1"/>
</dbReference>
<proteinExistence type="inferred from homology"/>
<dbReference type="EMBL" id="QXEV01000033">
    <property type="protein sequence ID" value="RIA64871.1"/>
    <property type="molecule type" value="Genomic_DNA"/>
</dbReference>
<dbReference type="Proteomes" id="UP000266506">
    <property type="component" value="Unassembled WGS sequence"/>
</dbReference>
<evidence type="ECO:0000256" key="5">
    <source>
        <dbReference type="RuleBase" id="RU003887"/>
    </source>
</evidence>
<dbReference type="InterPro" id="IPR036986">
    <property type="entry name" value="S4_RNA-bd_sf"/>
</dbReference>
<dbReference type="InterPro" id="IPR006145">
    <property type="entry name" value="PsdUridine_synth_RsuA/RluA"/>
</dbReference>
<dbReference type="Gene3D" id="3.10.290.10">
    <property type="entry name" value="RNA-binding S4 domain"/>
    <property type="match status" value="1"/>
</dbReference>
<dbReference type="InterPro" id="IPR042092">
    <property type="entry name" value="PsdUridine_s_RsuA/RluB/E/F_cat"/>
</dbReference>
<dbReference type="NCBIfam" id="TIGR00093">
    <property type="entry name" value="pseudouridine synthase"/>
    <property type="match status" value="1"/>
</dbReference>
<evidence type="ECO:0000256" key="3">
    <source>
        <dbReference type="ARBA" id="ARBA00023235"/>
    </source>
</evidence>
<dbReference type="CDD" id="cd02553">
    <property type="entry name" value="PseudoU_synth_RsuA"/>
    <property type="match status" value="1"/>
</dbReference>
<gene>
    <name evidence="7" type="ORF">EI71_01826</name>
</gene>
<dbReference type="SUPFAM" id="SSF55120">
    <property type="entry name" value="Pseudouridine synthase"/>
    <property type="match status" value="1"/>
</dbReference>
<dbReference type="Pfam" id="PF00849">
    <property type="entry name" value="PseudoU_synth_2"/>
    <property type="match status" value="1"/>
</dbReference>
<evidence type="ECO:0000259" key="6">
    <source>
        <dbReference type="SMART" id="SM00363"/>
    </source>
</evidence>
<dbReference type="FunFam" id="3.30.70.1560:FF:000001">
    <property type="entry name" value="Pseudouridine synthase"/>
    <property type="match status" value="1"/>
</dbReference>
<feature type="domain" description="RNA-binding S4" evidence="6">
    <location>
        <begin position="2"/>
        <end position="62"/>
    </location>
</feature>
<dbReference type="GO" id="GO:0120159">
    <property type="term" value="F:rRNA pseudouridine synthase activity"/>
    <property type="evidence" value="ECO:0007669"/>
    <property type="project" value="UniProtKB-ARBA"/>
</dbReference>
<dbReference type="SMART" id="SM00363">
    <property type="entry name" value="S4"/>
    <property type="match status" value="1"/>
</dbReference>
<dbReference type="InterPro" id="IPR050343">
    <property type="entry name" value="RsuA_PseudoU_synthase"/>
</dbReference>
<dbReference type="PANTHER" id="PTHR47683">
    <property type="entry name" value="PSEUDOURIDINE SYNTHASE FAMILY PROTEIN-RELATED"/>
    <property type="match status" value="1"/>
</dbReference>
<protein>
    <recommendedName>
        <fullName evidence="5">Pseudouridine synthase</fullName>
        <ecNumber evidence="5">5.4.99.-</ecNumber>
    </recommendedName>
</protein>
<dbReference type="SUPFAM" id="SSF55174">
    <property type="entry name" value="Alpha-L RNA-binding motif"/>
    <property type="match status" value="1"/>
</dbReference>
<accession>A0A397R378</accession>
<dbReference type="OrthoDB" id="9807213at2"/>
<dbReference type="FunFam" id="3.10.290.10:FF:000003">
    <property type="entry name" value="Pseudouridine synthase"/>
    <property type="match status" value="1"/>
</dbReference>
<organism evidence="7 8">
    <name type="scientific">Anaeroplasma bactoclasticum</name>
    <dbReference type="NCBI Taxonomy" id="2088"/>
    <lineage>
        <taxon>Bacteria</taxon>
        <taxon>Bacillati</taxon>
        <taxon>Mycoplasmatota</taxon>
        <taxon>Mollicutes</taxon>
        <taxon>Anaeroplasmatales</taxon>
        <taxon>Anaeroplasmataceae</taxon>
        <taxon>Anaeroplasma</taxon>
    </lineage>
</organism>
<evidence type="ECO:0000256" key="1">
    <source>
        <dbReference type="ARBA" id="ARBA00008348"/>
    </source>
</evidence>
<evidence type="ECO:0000313" key="7">
    <source>
        <dbReference type="EMBL" id="RIA64871.1"/>
    </source>
</evidence>
<dbReference type="InParanoid" id="A0A397R378"/>
<dbReference type="InterPro" id="IPR002942">
    <property type="entry name" value="S4_RNA-bd"/>
</dbReference>
<comment type="similarity">
    <text evidence="1 5">Belongs to the pseudouridine synthase RsuA family.</text>
</comment>
<dbReference type="GO" id="GO:0005829">
    <property type="term" value="C:cytosol"/>
    <property type="evidence" value="ECO:0007669"/>
    <property type="project" value="UniProtKB-ARBA"/>
</dbReference>
<evidence type="ECO:0000256" key="4">
    <source>
        <dbReference type="PROSITE-ProRule" id="PRU00182"/>
    </source>
</evidence>
<dbReference type="Pfam" id="PF01479">
    <property type="entry name" value="S4"/>
    <property type="match status" value="1"/>
</dbReference>
<dbReference type="InterPro" id="IPR020103">
    <property type="entry name" value="PsdUridine_synth_cat_dom_sf"/>
</dbReference>
<dbReference type="InterPro" id="IPR000748">
    <property type="entry name" value="PsdUridine_synth_RsuA/RluB/E/F"/>
</dbReference>
<reference evidence="7 8" key="1">
    <citation type="submission" date="2018-08" db="EMBL/GenBank/DDBJ databases">
        <title>Genomic Encyclopedia of Archaeal and Bacterial Type Strains, Phase II (KMG-II): from individual species to whole genera.</title>
        <authorList>
            <person name="Goeker M."/>
        </authorList>
    </citation>
    <scope>NUCLEOTIDE SEQUENCE [LARGE SCALE GENOMIC DNA]</scope>
    <source>
        <strain evidence="7 8">ATCC 27112</strain>
    </source>
</reference>
<keyword evidence="8" id="KW-1185">Reference proteome</keyword>
<dbReference type="Gene3D" id="3.30.70.580">
    <property type="entry name" value="Pseudouridine synthase I, catalytic domain, N-terminal subdomain"/>
    <property type="match status" value="1"/>
</dbReference>
<keyword evidence="2 4" id="KW-0694">RNA-binding</keyword>
<dbReference type="InterPro" id="IPR020094">
    <property type="entry name" value="TruA/RsuA/RluB/E/F_N"/>
</dbReference>
<name>A0A397R378_9MOLU</name>
<evidence type="ECO:0000313" key="8">
    <source>
        <dbReference type="Proteomes" id="UP000266506"/>
    </source>
</evidence>
<dbReference type="PANTHER" id="PTHR47683:SF4">
    <property type="entry name" value="PSEUDOURIDINE SYNTHASE"/>
    <property type="match status" value="1"/>
</dbReference>
<comment type="caution">
    <text evidence="7">The sequence shown here is derived from an EMBL/GenBank/DDBJ whole genome shotgun (WGS) entry which is preliminary data.</text>
</comment>
<dbReference type="AlphaFoldDB" id="A0A397R378"/>
<dbReference type="RefSeq" id="WP_119016894.1">
    <property type="nucleotide sequence ID" value="NZ_QXEV01000033.1"/>
</dbReference>
<dbReference type="EC" id="5.4.99.-" evidence="5"/>
<dbReference type="GO" id="GO:0000455">
    <property type="term" value="P:enzyme-directed rRNA pseudouridine synthesis"/>
    <property type="evidence" value="ECO:0007669"/>
    <property type="project" value="UniProtKB-ARBA"/>
</dbReference>
<dbReference type="GO" id="GO:0003723">
    <property type="term" value="F:RNA binding"/>
    <property type="evidence" value="ECO:0007669"/>
    <property type="project" value="UniProtKB-KW"/>
</dbReference>
<keyword evidence="3 5" id="KW-0413">Isomerase</keyword>
<dbReference type="InterPro" id="IPR018496">
    <property type="entry name" value="PsdUridine_synth_RsuA/RluB_CS"/>
</dbReference>